<dbReference type="SUPFAM" id="SSF52058">
    <property type="entry name" value="L domain-like"/>
    <property type="match status" value="1"/>
</dbReference>
<comment type="caution">
    <text evidence="3">The sequence shown here is derived from an EMBL/GenBank/DDBJ whole genome shotgun (WGS) entry which is preliminary data.</text>
</comment>
<dbReference type="EMBL" id="JAPFFF010000023">
    <property type="protein sequence ID" value="KAK8852877.1"/>
    <property type="molecule type" value="Genomic_DNA"/>
</dbReference>
<dbReference type="Gene3D" id="3.80.10.10">
    <property type="entry name" value="Ribonuclease Inhibitor"/>
    <property type="match status" value="1"/>
</dbReference>
<name>A0ABR2HUU0_9EUKA</name>
<evidence type="ECO:0008006" key="5">
    <source>
        <dbReference type="Google" id="ProtNLM"/>
    </source>
</evidence>
<evidence type="ECO:0000313" key="3">
    <source>
        <dbReference type="EMBL" id="KAK8852877.1"/>
    </source>
</evidence>
<dbReference type="InterPro" id="IPR032675">
    <property type="entry name" value="LRR_dom_sf"/>
</dbReference>
<evidence type="ECO:0000256" key="1">
    <source>
        <dbReference type="SAM" id="MobiDB-lite"/>
    </source>
</evidence>
<keyword evidence="4" id="KW-1185">Reference proteome</keyword>
<evidence type="ECO:0000313" key="2">
    <source>
        <dbReference type="EMBL" id="KAK8835341.1"/>
    </source>
</evidence>
<feature type="region of interest" description="Disordered" evidence="1">
    <location>
        <begin position="1"/>
        <end position="20"/>
    </location>
</feature>
<accession>A0ABR2HUU0</accession>
<dbReference type="Proteomes" id="UP001470230">
    <property type="component" value="Unassembled WGS sequence"/>
</dbReference>
<sequence length="578" mass="66136">MNIEEQEELGNDDQNNLPQSIHRSFNMQGLTSFPPFKLLLPYQTLTFSSNPIDSFGTLPSLPNLKYLDISETQISSFQYIQTQPLIESINIKNTPLSHYTETILMTVIAFGPTLKMINGSQIPQVIYKRGLKLRPYLLCYLYNGWILLSDNPIKVFNVNTRKRLVFLSLKSIPQIPMEKYKEERKKLSKTYASISLCSTSYRKRNNTTQNDNNNNSSNKIKKKVSNIRRDKISQSMPRIPTCRIRQQKSDVSEQCINKNENDTANRVHLSHRRNQSLDSKIIKNTKIRPSPGNNKSKSQKTPKPVNNTNDQNEDECVFTGTPIYIKRKRKSEPDSKSLSKITKELNIGTNKSLSKDSEIKKSQLTSQIDNKITEQINSVESTKKNRTVTFSQNPPKKQVNTNQQSTINDQKKNNQRASSNLVSKNPNSRTNHLYETAIIKQNTSKKESQKVKSKTSIDKALVSNSENVNIEQNNLCISNTEIKEDTEISDENQNELSEELETTTVKRTPKLYTHKLDHSNALNNLSSMKEVYKDLIFNIPISDVSETSDYVSDRDFDKQLEQLDFALPSDSTTTVDDF</sequence>
<gene>
    <name evidence="2" type="ORF">M9Y10_013499</name>
    <name evidence="3" type="ORF">M9Y10_017869</name>
</gene>
<reference evidence="3 4" key="1">
    <citation type="submission" date="2024-04" db="EMBL/GenBank/DDBJ databases">
        <title>Tritrichomonas musculus Genome.</title>
        <authorList>
            <person name="Alves-Ferreira E."/>
            <person name="Grigg M."/>
            <person name="Lorenzi H."/>
            <person name="Galac M."/>
        </authorList>
    </citation>
    <scope>NUCLEOTIDE SEQUENCE [LARGE SCALE GENOMIC DNA]</scope>
    <source>
        <strain evidence="3 4">EAF2021</strain>
    </source>
</reference>
<feature type="compositionally biased region" description="Polar residues" evidence="1">
    <location>
        <begin position="415"/>
        <end position="431"/>
    </location>
</feature>
<feature type="compositionally biased region" description="Polar residues" evidence="1">
    <location>
        <begin position="387"/>
        <end position="408"/>
    </location>
</feature>
<proteinExistence type="predicted"/>
<dbReference type="EMBL" id="JAPFFF010000183">
    <property type="protein sequence ID" value="KAK8835341.1"/>
    <property type="molecule type" value="Genomic_DNA"/>
</dbReference>
<feature type="compositionally biased region" description="Polar residues" evidence="1">
    <location>
        <begin position="291"/>
        <end position="310"/>
    </location>
</feature>
<feature type="compositionally biased region" description="Acidic residues" evidence="1">
    <location>
        <begin position="1"/>
        <end position="11"/>
    </location>
</feature>
<protein>
    <recommendedName>
        <fullName evidence="5">Leucine-rich repeat-containing protein</fullName>
    </recommendedName>
</protein>
<feature type="region of interest" description="Disordered" evidence="1">
    <location>
        <begin position="376"/>
        <end position="431"/>
    </location>
</feature>
<feature type="compositionally biased region" description="Low complexity" evidence="1">
    <location>
        <begin position="206"/>
        <end position="218"/>
    </location>
</feature>
<organism evidence="3 4">
    <name type="scientific">Tritrichomonas musculus</name>
    <dbReference type="NCBI Taxonomy" id="1915356"/>
    <lineage>
        <taxon>Eukaryota</taxon>
        <taxon>Metamonada</taxon>
        <taxon>Parabasalia</taxon>
        <taxon>Tritrichomonadida</taxon>
        <taxon>Tritrichomonadidae</taxon>
        <taxon>Tritrichomonas</taxon>
    </lineage>
</organism>
<evidence type="ECO:0000313" key="4">
    <source>
        <dbReference type="Proteomes" id="UP001470230"/>
    </source>
</evidence>
<feature type="region of interest" description="Disordered" evidence="1">
    <location>
        <begin position="202"/>
        <end position="315"/>
    </location>
</feature>